<dbReference type="OMA" id="KLHWLSP"/>
<keyword evidence="3" id="KW-1185">Reference proteome</keyword>
<dbReference type="InParanoid" id="K3X831"/>
<feature type="region of interest" description="Disordered" evidence="1">
    <location>
        <begin position="171"/>
        <end position="205"/>
    </location>
</feature>
<dbReference type="InterPro" id="IPR015003">
    <property type="entry name" value="DUF1853"/>
</dbReference>
<sequence length="596" mass="67294">MAPHLMAAHPMPRPNARVYERKVVRDLLWAFTSPHMLAAAQFPVLPTAFGGVDAVHRHPRVVAWLTQLEQDPTHLLTFLETTTRTKGKMLALGVYFAALLEFWLRFCPLFRVERFAVGKQIVSATNQTVGQLKFLFSLAVDGREDAEAAAATQDFHVESSVKFFLLHPLGQQQPRDNGNDNDHAKLGAAEPNGESTNSEPSSPSSCYPLEQFVGPHLGENLAWRAQEVTRKLEMCHGESVRSWLRAQYSDRVTSHIVLRGYLFYPLSHFRSTSDVTLHHDWEFHRRRVPSNSLIESDVATRPTNPSIATNHLRGWWTSNLEAELEPKVLANDVETFGESRFAVLPKLHWLSPLLATQDAATHAIVVEGEASLGIETLQLMTRDELVEFAKHHFQVVATTTASAPSNGAVVMPLLIAELVCCSPDDPEFSAEETRWRELSRGFALDPRYWDPLSLCHEAVRYRRMNNGPSGKNNNVLITGTSEREYEGRREWVHDGVIKPSEEEIARQLQSQRHAFKDPTVITSTQMCEELLDVLKREQKKFTHANLKQSIQQVFSVQRLSNDHGSSDEAESFVYVAAFVLACLEFLILGDREHDIK</sequence>
<dbReference type="EnsemblProtists" id="PYU1_T013380">
    <property type="protein sequence ID" value="PYU1_T013380"/>
    <property type="gene ID" value="PYU1_G013351"/>
</dbReference>
<dbReference type="EMBL" id="GL376609">
    <property type="status" value="NOT_ANNOTATED_CDS"/>
    <property type="molecule type" value="Genomic_DNA"/>
</dbReference>
<dbReference type="Pfam" id="PF08907">
    <property type="entry name" value="DUF1853"/>
    <property type="match status" value="2"/>
</dbReference>
<feature type="compositionally biased region" description="Low complexity" evidence="1">
    <location>
        <begin position="190"/>
        <end position="205"/>
    </location>
</feature>
<dbReference type="VEuPathDB" id="FungiDB:PYU1_G013351"/>
<proteinExistence type="predicted"/>
<evidence type="ECO:0000313" key="2">
    <source>
        <dbReference type="EnsemblProtists" id="PYU1_T013380"/>
    </source>
</evidence>
<evidence type="ECO:0000313" key="3">
    <source>
        <dbReference type="Proteomes" id="UP000019132"/>
    </source>
</evidence>
<name>K3X831_GLOUD</name>
<accession>K3X831</accession>
<protein>
    <submittedName>
        <fullName evidence="2">Uncharacterized protein</fullName>
    </submittedName>
</protein>
<organism evidence="2 3">
    <name type="scientific">Globisporangium ultimum (strain ATCC 200006 / CBS 805.95 / DAOM BR144)</name>
    <name type="common">Pythium ultimum</name>
    <dbReference type="NCBI Taxonomy" id="431595"/>
    <lineage>
        <taxon>Eukaryota</taxon>
        <taxon>Sar</taxon>
        <taxon>Stramenopiles</taxon>
        <taxon>Oomycota</taxon>
        <taxon>Peronosporomycetes</taxon>
        <taxon>Pythiales</taxon>
        <taxon>Pythiaceae</taxon>
        <taxon>Globisporangium</taxon>
    </lineage>
</organism>
<reference evidence="2" key="3">
    <citation type="submission" date="2015-02" db="UniProtKB">
        <authorList>
            <consortium name="EnsemblProtists"/>
        </authorList>
    </citation>
    <scope>IDENTIFICATION</scope>
    <source>
        <strain evidence="2">DAOM BR144</strain>
    </source>
</reference>
<dbReference type="AlphaFoldDB" id="K3X831"/>
<reference evidence="3" key="2">
    <citation type="submission" date="2010-04" db="EMBL/GenBank/DDBJ databases">
        <authorList>
            <person name="Buell R."/>
            <person name="Hamilton J."/>
            <person name="Hostetler J."/>
        </authorList>
    </citation>
    <scope>NUCLEOTIDE SEQUENCE [LARGE SCALE GENOMIC DNA]</scope>
    <source>
        <strain evidence="3">DAOM:BR144</strain>
    </source>
</reference>
<dbReference type="HOGENOM" id="CLU_539149_0_0_1"/>
<dbReference type="Proteomes" id="UP000019132">
    <property type="component" value="Unassembled WGS sequence"/>
</dbReference>
<dbReference type="eggNOG" id="ENOG502SC4C">
    <property type="taxonomic scope" value="Eukaryota"/>
</dbReference>
<reference evidence="3" key="1">
    <citation type="journal article" date="2010" name="Genome Biol.">
        <title>Genome sequence of the necrotrophic plant pathogen Pythium ultimum reveals original pathogenicity mechanisms and effector repertoire.</title>
        <authorList>
            <person name="Levesque C.A."/>
            <person name="Brouwer H."/>
            <person name="Cano L."/>
            <person name="Hamilton J.P."/>
            <person name="Holt C."/>
            <person name="Huitema E."/>
            <person name="Raffaele S."/>
            <person name="Robideau G.P."/>
            <person name="Thines M."/>
            <person name="Win J."/>
            <person name="Zerillo M.M."/>
            <person name="Beakes G.W."/>
            <person name="Boore J.L."/>
            <person name="Busam D."/>
            <person name="Dumas B."/>
            <person name="Ferriera S."/>
            <person name="Fuerstenberg S.I."/>
            <person name="Gachon C.M."/>
            <person name="Gaulin E."/>
            <person name="Govers F."/>
            <person name="Grenville-Briggs L."/>
            <person name="Horner N."/>
            <person name="Hostetler J."/>
            <person name="Jiang R.H."/>
            <person name="Johnson J."/>
            <person name="Krajaejun T."/>
            <person name="Lin H."/>
            <person name="Meijer H.J."/>
            <person name="Moore B."/>
            <person name="Morris P."/>
            <person name="Phuntmart V."/>
            <person name="Puiu D."/>
            <person name="Shetty J."/>
            <person name="Stajich J.E."/>
            <person name="Tripathy S."/>
            <person name="Wawra S."/>
            <person name="van West P."/>
            <person name="Whitty B.R."/>
            <person name="Coutinho P.M."/>
            <person name="Henrissat B."/>
            <person name="Martin F."/>
            <person name="Thomas P.D."/>
            <person name="Tyler B.M."/>
            <person name="De Vries R.P."/>
            <person name="Kamoun S."/>
            <person name="Yandell M."/>
            <person name="Tisserat N."/>
            <person name="Buell C.R."/>
        </authorList>
    </citation>
    <scope>NUCLEOTIDE SEQUENCE</scope>
    <source>
        <strain evidence="3">DAOM:BR144</strain>
    </source>
</reference>
<evidence type="ECO:0000256" key="1">
    <source>
        <dbReference type="SAM" id="MobiDB-lite"/>
    </source>
</evidence>